<feature type="compositionally biased region" description="Low complexity" evidence="4">
    <location>
        <begin position="318"/>
        <end position="353"/>
    </location>
</feature>
<evidence type="ECO:0000313" key="7">
    <source>
        <dbReference type="Proteomes" id="UP001146793"/>
    </source>
</evidence>
<feature type="domain" description="K Homology" evidence="5">
    <location>
        <begin position="111"/>
        <end position="206"/>
    </location>
</feature>
<dbReference type="PANTHER" id="PTHR11208">
    <property type="entry name" value="RNA-BINDING PROTEIN RELATED"/>
    <property type="match status" value="1"/>
</dbReference>
<feature type="region of interest" description="Disordered" evidence="4">
    <location>
        <begin position="495"/>
        <end position="520"/>
    </location>
</feature>
<feature type="region of interest" description="Disordered" evidence="4">
    <location>
        <begin position="372"/>
        <end position="399"/>
    </location>
</feature>
<gene>
    <name evidence="6" type="ORF">M0812_15461</name>
</gene>
<feature type="region of interest" description="Disordered" evidence="4">
    <location>
        <begin position="577"/>
        <end position="614"/>
    </location>
</feature>
<dbReference type="InterPro" id="IPR055256">
    <property type="entry name" value="KH_1_KHDC4/BBP-like"/>
</dbReference>
<dbReference type="Pfam" id="PF22675">
    <property type="entry name" value="KH-I_KHDC4-BBP"/>
    <property type="match status" value="1"/>
</dbReference>
<comment type="caution">
    <text evidence="6">The sequence shown here is derived from an EMBL/GenBank/DDBJ whole genome shotgun (WGS) entry which is preliminary data.</text>
</comment>
<name>A0AAV7ZHF6_9EUKA</name>
<dbReference type="AlphaFoldDB" id="A0AAV7ZHF6"/>
<evidence type="ECO:0000256" key="3">
    <source>
        <dbReference type="SAM" id="Coils"/>
    </source>
</evidence>
<feature type="compositionally biased region" description="Polar residues" evidence="4">
    <location>
        <begin position="596"/>
        <end position="614"/>
    </location>
</feature>
<keyword evidence="1 2" id="KW-0694">RNA-binding</keyword>
<dbReference type="EMBL" id="JANTQA010000032">
    <property type="protein sequence ID" value="KAJ3439435.1"/>
    <property type="molecule type" value="Genomic_DNA"/>
</dbReference>
<dbReference type="InterPro" id="IPR045071">
    <property type="entry name" value="BBP-like"/>
</dbReference>
<dbReference type="PROSITE" id="PS50084">
    <property type="entry name" value="KH_TYPE_1"/>
    <property type="match status" value="1"/>
</dbReference>
<dbReference type="SUPFAM" id="SSF54791">
    <property type="entry name" value="Eukaryotic type KH-domain (KH-domain type I)"/>
    <property type="match status" value="1"/>
</dbReference>
<keyword evidence="3" id="KW-0175">Coiled coil</keyword>
<evidence type="ECO:0000256" key="4">
    <source>
        <dbReference type="SAM" id="MobiDB-lite"/>
    </source>
</evidence>
<feature type="compositionally biased region" description="Low complexity" evidence="4">
    <location>
        <begin position="577"/>
        <end position="595"/>
    </location>
</feature>
<evidence type="ECO:0000313" key="6">
    <source>
        <dbReference type="EMBL" id="KAJ3439435.1"/>
    </source>
</evidence>
<protein>
    <submittedName>
        <fullName evidence="6">Splicing factor</fullName>
    </submittedName>
</protein>
<proteinExistence type="predicted"/>
<feature type="region of interest" description="Disordered" evidence="4">
    <location>
        <begin position="156"/>
        <end position="177"/>
    </location>
</feature>
<evidence type="ECO:0000259" key="5">
    <source>
        <dbReference type="SMART" id="SM00322"/>
    </source>
</evidence>
<dbReference type="SMART" id="SM00322">
    <property type="entry name" value="KH"/>
    <property type="match status" value="1"/>
</dbReference>
<dbReference type="InterPro" id="IPR036612">
    <property type="entry name" value="KH_dom_type_1_sf"/>
</dbReference>
<feature type="compositionally biased region" description="Polar residues" evidence="4">
    <location>
        <begin position="159"/>
        <end position="172"/>
    </location>
</feature>
<dbReference type="Proteomes" id="UP001146793">
    <property type="component" value="Unassembled WGS sequence"/>
</dbReference>
<feature type="coiled-coil region" evidence="3">
    <location>
        <begin position="72"/>
        <end position="99"/>
    </location>
</feature>
<dbReference type="Gene3D" id="3.30.1370.10">
    <property type="entry name" value="K Homology domain, type 1"/>
    <property type="match status" value="1"/>
</dbReference>
<organism evidence="6 7">
    <name type="scientific">Anaeramoeba flamelloides</name>
    <dbReference type="NCBI Taxonomy" id="1746091"/>
    <lineage>
        <taxon>Eukaryota</taxon>
        <taxon>Metamonada</taxon>
        <taxon>Anaeramoebidae</taxon>
        <taxon>Anaeramoeba</taxon>
    </lineage>
</organism>
<sequence length="663" mass="77047">MQTSGWKARKKLVQVPIFLPNNLEDSNLEAILLRIRLEEICSLLDEKNFPSSDILYPDLKGETGIKDGLLVSTKRERAIQKLREEKRRLKKRCSQLSTLFKLPEEEIPEPQFIQKRVLISSMNLVGVLLGPKGSTIEKIKRETNTKIIIQGKGMVAKSKNPNKATTSTNNNSESDEIRQEPLHALIVGTEQEQVDQAEKIVRKITTAIPDEFNELKRNQLRELAMIKGGATVTGNSSYDVISLAGKRSETAKPITSSYDSRNQAQQELQNQKIELEKRKLQLQQQMKFGNKKMESDYIHLMKQINQGIVQNNLDLPESSSIDDNQNQSQNQNVNQSQNQNQNQSEIHNQIQKQIQQQIQKNQLQKNITMNQNNQNLQNNSNSISQNQSSTSNSSSFLNNNLNDLMMKRRRFFDSKNNQTSNNNSQISGNETSNINSTSSSSSNETMIQNNSFNNRQYIANNQNIWNRQQQQQNTHRHHHQQPYHHNNRNRFQTQQQMNLQKQQQFYHQKSNQNQSNLQQQQIRKKIQQQLFQQQQQKQQQQQQQSLYYQKPIQTNKQSESHFQQQQNQLYLHQQNNRQTMLQQQQQQQQQQKQLQPSFNNLKPNLSNQFPNQNLIQNQNIDRNTIGRIGDNNKPNNQNLGIYGRIRSTLYLPEKPPGTDGALI</sequence>
<feature type="compositionally biased region" description="Low complexity" evidence="4">
    <location>
        <begin position="414"/>
        <end position="445"/>
    </location>
</feature>
<feature type="region of interest" description="Disordered" evidence="4">
    <location>
        <begin position="314"/>
        <end position="353"/>
    </location>
</feature>
<dbReference type="InterPro" id="IPR004087">
    <property type="entry name" value="KH_dom"/>
</dbReference>
<feature type="coiled-coil region" evidence="3">
    <location>
        <begin position="258"/>
        <end position="292"/>
    </location>
</feature>
<reference evidence="6" key="1">
    <citation type="submission" date="2022-08" db="EMBL/GenBank/DDBJ databases">
        <title>Novel sulphate-reducing endosymbionts in the free-living metamonad Anaeramoeba.</title>
        <authorList>
            <person name="Jerlstrom-Hultqvist J."/>
            <person name="Cepicka I."/>
            <person name="Gallot-Lavallee L."/>
            <person name="Salas-Leiva D."/>
            <person name="Curtis B.A."/>
            <person name="Zahonova K."/>
            <person name="Pipaliya S."/>
            <person name="Dacks J."/>
            <person name="Roger A.J."/>
        </authorList>
    </citation>
    <scope>NUCLEOTIDE SEQUENCE</scope>
    <source>
        <strain evidence="6">Busselton2</strain>
    </source>
</reference>
<evidence type="ECO:0000256" key="1">
    <source>
        <dbReference type="ARBA" id="ARBA00022884"/>
    </source>
</evidence>
<evidence type="ECO:0000256" key="2">
    <source>
        <dbReference type="PROSITE-ProRule" id="PRU00117"/>
    </source>
</evidence>
<feature type="region of interest" description="Disordered" evidence="4">
    <location>
        <begin position="414"/>
        <end position="447"/>
    </location>
</feature>
<accession>A0AAV7ZHF6</accession>
<dbReference type="GO" id="GO:0003723">
    <property type="term" value="F:RNA binding"/>
    <property type="evidence" value="ECO:0007669"/>
    <property type="project" value="UniProtKB-UniRule"/>
</dbReference>